<gene>
    <name evidence="6" type="ORF">CEP68_04520</name>
    <name evidence="7" type="ORF">NJD11_12575</name>
</gene>
<dbReference type="AlphaFoldDB" id="A0A1Z3U6B1"/>
<keyword evidence="2 4" id="KW-0238">DNA-binding</keyword>
<evidence type="ECO:0000256" key="1">
    <source>
        <dbReference type="ARBA" id="ARBA00023015"/>
    </source>
</evidence>
<evidence type="ECO:0000259" key="5">
    <source>
        <dbReference type="PROSITE" id="PS50977"/>
    </source>
</evidence>
<dbReference type="PANTHER" id="PTHR30055">
    <property type="entry name" value="HTH-TYPE TRANSCRIPTIONAL REGULATOR RUTR"/>
    <property type="match status" value="1"/>
</dbReference>
<evidence type="ECO:0000313" key="7">
    <source>
        <dbReference type="EMBL" id="MDX2335767.1"/>
    </source>
</evidence>
<dbReference type="GeneID" id="34013282"/>
<evidence type="ECO:0000313" key="9">
    <source>
        <dbReference type="Proteomes" id="UP001272940"/>
    </source>
</evidence>
<accession>A0A1Z3U6B1</accession>
<dbReference type="Gene3D" id="1.10.357.10">
    <property type="entry name" value="Tetracycline Repressor, domain 2"/>
    <property type="match status" value="1"/>
</dbReference>
<dbReference type="EMBL" id="CP022048">
    <property type="protein sequence ID" value="ASE38819.1"/>
    <property type="molecule type" value="Genomic_DNA"/>
</dbReference>
<dbReference type="InterPro" id="IPR009057">
    <property type="entry name" value="Homeodomain-like_sf"/>
</dbReference>
<keyword evidence="9" id="KW-1185">Reference proteome</keyword>
<dbReference type="InterPro" id="IPR050109">
    <property type="entry name" value="HTH-type_TetR-like_transc_reg"/>
</dbReference>
<dbReference type="GO" id="GO:0003700">
    <property type="term" value="F:DNA-binding transcription factor activity"/>
    <property type="evidence" value="ECO:0007669"/>
    <property type="project" value="TreeGrafter"/>
</dbReference>
<dbReference type="Proteomes" id="UP001272940">
    <property type="component" value="Unassembled WGS sequence"/>
</dbReference>
<evidence type="ECO:0000256" key="4">
    <source>
        <dbReference type="PROSITE-ProRule" id="PRU00335"/>
    </source>
</evidence>
<dbReference type="InterPro" id="IPR011075">
    <property type="entry name" value="TetR_C"/>
</dbReference>
<organism evidence="6 8">
    <name type="scientific">Brevundimonas vesicularis</name>
    <name type="common">Pseudomonas vesicularis</name>
    <dbReference type="NCBI Taxonomy" id="41276"/>
    <lineage>
        <taxon>Bacteria</taxon>
        <taxon>Pseudomonadati</taxon>
        <taxon>Pseudomonadota</taxon>
        <taxon>Alphaproteobacteria</taxon>
        <taxon>Caulobacterales</taxon>
        <taxon>Caulobacteraceae</taxon>
        <taxon>Brevundimonas</taxon>
    </lineage>
</organism>
<reference evidence="7" key="3">
    <citation type="submission" date="2022-06" db="EMBL/GenBank/DDBJ databases">
        <authorList>
            <person name="Hesketh-Best P.J."/>
            <person name="Koch M.J."/>
        </authorList>
    </citation>
    <scope>NUCLEOTIDE SEQUENCE</scope>
    <source>
        <strain evidence="7">PC206-O</strain>
    </source>
</reference>
<reference evidence="7 9" key="4">
    <citation type="journal article" date="2023" name="FEMS Microbes">
        <title>Whole genomes of deep-sea sponge-associated bacteria exhibit high novel natural product potential.</title>
        <authorList>
            <person name="Hesketh-Best P.J."/>
            <person name="January G.G."/>
            <person name="Koch M.J."/>
            <person name="Warburton P.J."/>
            <person name="Howell K.L."/>
            <person name="Upton M."/>
        </authorList>
    </citation>
    <scope>NUCLEOTIDE SEQUENCE [LARGE SCALE GENOMIC DNA]</scope>
    <source>
        <strain evidence="7 9">PC206-O</strain>
    </source>
</reference>
<evidence type="ECO:0000313" key="8">
    <source>
        <dbReference type="Proteomes" id="UP000197050"/>
    </source>
</evidence>
<dbReference type="Pfam" id="PF00440">
    <property type="entry name" value="TetR_N"/>
    <property type="match status" value="1"/>
</dbReference>
<dbReference type="Pfam" id="PF14514">
    <property type="entry name" value="TetR_C_9"/>
    <property type="match status" value="1"/>
</dbReference>
<dbReference type="GO" id="GO:0000976">
    <property type="term" value="F:transcription cis-regulatory region binding"/>
    <property type="evidence" value="ECO:0007669"/>
    <property type="project" value="TreeGrafter"/>
</dbReference>
<reference evidence="6" key="2">
    <citation type="submission" date="2017-12" db="EMBL/GenBank/DDBJ databases">
        <title>FDA dAtabase for Regulatory Grade micrObial Sequences (FDA-ARGOS): Supporting development and validation of Infectious Disease Dx tests.</title>
        <authorList>
            <person name="Campos J."/>
            <person name="Goldberg B."/>
            <person name="Tallon L."/>
            <person name="Sadzewicz L."/>
            <person name="Sengamalay N."/>
            <person name="Ott S."/>
            <person name="Godinez A."/>
            <person name="Nagaraj S."/>
            <person name="Vavikolanu K."/>
            <person name="Vyas G."/>
            <person name="Nadendla S."/>
            <person name="Aluvathingal J."/>
            <person name="Geyer C."/>
            <person name="Nandy P."/>
            <person name="Hobson J."/>
            <person name="Sichtig H."/>
        </authorList>
    </citation>
    <scope>NUCLEOTIDE SEQUENCE</scope>
    <source>
        <strain evidence="6">FDAARGOS_289</strain>
    </source>
</reference>
<dbReference type="SUPFAM" id="SSF46689">
    <property type="entry name" value="Homeodomain-like"/>
    <property type="match status" value="1"/>
</dbReference>
<feature type="DNA-binding region" description="H-T-H motif" evidence="4">
    <location>
        <begin position="36"/>
        <end position="55"/>
    </location>
</feature>
<dbReference type="PANTHER" id="PTHR30055:SF181">
    <property type="entry name" value="BLR6905 PROTEIN"/>
    <property type="match status" value="1"/>
</dbReference>
<dbReference type="InterPro" id="IPR001647">
    <property type="entry name" value="HTH_TetR"/>
</dbReference>
<dbReference type="Proteomes" id="UP000197050">
    <property type="component" value="Chromosome"/>
</dbReference>
<feature type="domain" description="HTH tetR-type" evidence="5">
    <location>
        <begin position="13"/>
        <end position="73"/>
    </location>
</feature>
<evidence type="ECO:0000256" key="3">
    <source>
        <dbReference type="ARBA" id="ARBA00023163"/>
    </source>
</evidence>
<name>A0A1Z3U6B1_BREVE</name>
<evidence type="ECO:0000313" key="6">
    <source>
        <dbReference type="EMBL" id="ASE38819.1"/>
    </source>
</evidence>
<dbReference type="InterPro" id="IPR036271">
    <property type="entry name" value="Tet_transcr_reg_TetR-rel_C_sf"/>
</dbReference>
<sequence length="211" mass="23310">MAVKSRSDKAAKSESRLALISATAQLLSEKSIPDTSLSEIAVRSGLNSALIKYYFGSKEGLFMAVLERDAEASMAALSDLVDMPISADQKLKIHIKGIINTYYRSPYINRLINYMIVQGQPDSAQRVAKIFVEPMIDAYRRIVSQGVEEGRFRPVDPGMLYYSTVGACEHIFYASYSIPTTLGIARLTEETKQAYAQHVIDLCFGGLLAKP</sequence>
<reference evidence="8" key="1">
    <citation type="submission" date="2017-06" db="EMBL/GenBank/DDBJ databases">
        <title>FDA dAtabase for Regulatory Grade micrObial Sequences (FDA-ARGOS): Supporting development and validation of Infectious Disease Dx tests.</title>
        <authorList>
            <person name="Minogue T."/>
            <person name="Wolcott M."/>
            <person name="Wasieloski L."/>
            <person name="Aguilar W."/>
            <person name="Moore D."/>
            <person name="Tallon L."/>
            <person name="Sadzewicz L."/>
            <person name="Sengamalay N."/>
            <person name="Ott S."/>
            <person name="Godinez A."/>
            <person name="Nagaraj S."/>
            <person name="Nadendla S."/>
            <person name="Geyer C."/>
            <person name="Sichtig H."/>
        </authorList>
    </citation>
    <scope>NUCLEOTIDE SEQUENCE [LARGE SCALE GENOMIC DNA]</scope>
    <source>
        <strain evidence="8">FDAARGOS_289</strain>
    </source>
</reference>
<dbReference type="SUPFAM" id="SSF48498">
    <property type="entry name" value="Tetracyclin repressor-like, C-terminal domain"/>
    <property type="match status" value="1"/>
</dbReference>
<dbReference type="PROSITE" id="PS50977">
    <property type="entry name" value="HTH_TETR_2"/>
    <property type="match status" value="1"/>
</dbReference>
<dbReference type="PRINTS" id="PR00455">
    <property type="entry name" value="HTHTETR"/>
</dbReference>
<proteinExistence type="predicted"/>
<protein>
    <submittedName>
        <fullName evidence="6">TetR family transcriptional regulator</fullName>
    </submittedName>
</protein>
<dbReference type="EMBL" id="JAMYEC010000008">
    <property type="protein sequence ID" value="MDX2335767.1"/>
    <property type="molecule type" value="Genomic_DNA"/>
</dbReference>
<keyword evidence="1" id="KW-0805">Transcription regulation</keyword>
<dbReference type="KEGG" id="bvc:CEP68_04520"/>
<keyword evidence="3" id="KW-0804">Transcription</keyword>
<dbReference type="RefSeq" id="WP_066623801.1">
    <property type="nucleotide sequence ID" value="NZ_CP022048.2"/>
</dbReference>
<evidence type="ECO:0000256" key="2">
    <source>
        <dbReference type="ARBA" id="ARBA00023125"/>
    </source>
</evidence>